<proteinExistence type="predicted"/>
<name>A0AAW5W7X5_9ENTR</name>
<dbReference type="RefSeq" id="WP_267449472.1">
    <property type="nucleotide sequence ID" value="NZ_JANDBG010000025.1"/>
</dbReference>
<accession>A0AAW5W7X5</accession>
<reference evidence="2" key="1">
    <citation type="submission" date="2022-07" db="EMBL/GenBank/DDBJ databases">
        <title>Genome Sequence of Citrobacter portucalensis from Edible Snails.</title>
        <authorList>
            <person name="Okafor A.C."/>
            <person name="Ogbo F.C."/>
            <person name="Ruppitsch W."/>
            <person name="Allerberger F."/>
        </authorList>
    </citation>
    <scope>NUCLEOTIDE SEQUENCE</scope>
    <source>
        <strain evidence="2">Igbk 7</strain>
    </source>
</reference>
<dbReference type="PANTHER" id="PTHR45947:SF3">
    <property type="entry name" value="SULFOQUINOVOSYL TRANSFERASE SQD2"/>
    <property type="match status" value="1"/>
</dbReference>
<dbReference type="InterPro" id="IPR001296">
    <property type="entry name" value="Glyco_trans_1"/>
</dbReference>
<dbReference type="Pfam" id="PF00534">
    <property type="entry name" value="Glycos_transf_1"/>
    <property type="match status" value="1"/>
</dbReference>
<protein>
    <submittedName>
        <fullName evidence="2">Glycosyltransferase family 4 protein</fullName>
    </submittedName>
</protein>
<dbReference type="GO" id="GO:0016757">
    <property type="term" value="F:glycosyltransferase activity"/>
    <property type="evidence" value="ECO:0007669"/>
    <property type="project" value="InterPro"/>
</dbReference>
<organism evidence="2 3">
    <name type="scientific">Citrobacter portucalensis</name>
    <dbReference type="NCBI Taxonomy" id="1639133"/>
    <lineage>
        <taxon>Bacteria</taxon>
        <taxon>Pseudomonadati</taxon>
        <taxon>Pseudomonadota</taxon>
        <taxon>Gammaproteobacteria</taxon>
        <taxon>Enterobacterales</taxon>
        <taxon>Enterobacteriaceae</taxon>
        <taxon>Citrobacter</taxon>
        <taxon>Citrobacter freundii complex</taxon>
    </lineage>
</organism>
<gene>
    <name evidence="2" type="ORF">NLN86_21205</name>
</gene>
<feature type="domain" description="Glycosyl transferase family 1" evidence="1">
    <location>
        <begin position="195"/>
        <end position="334"/>
    </location>
</feature>
<sequence length="381" mass="44107">MKVLIFSHEYPPLGGGAGVVASQLVKHFYEDTSIEFVDVLTRYNGVQEPINNVRNVFMANIHNKIWPLEYFCYCKLNIDFDEYDIIVCNDLIAIYMAGMMLSKKNLARTICFLHGSEPEFVYQNITISKRLLCMRHFFHRALSYCNYVGSHSVFMKEKFVNLVPCKYSISPDKIIPLYFGYDDELFNINNKALNRREIRNKYQFSDDDVIILTVSRVEEKKGFPTMLNAFEVMRDGNNKIKWMIIGDGDYLTHAKKIAHEKNMDKSIIFTGKIKRNHLCAYYNAADLFWLLSEYKEAFGLVYMEAQASGIPAIGYNDSGVKEAIDNGTTGFLINKLNEVYDIIKLKEYEKIDRDKLILFSKGFSSKHAYKNILRHFNGKGI</sequence>
<evidence type="ECO:0000259" key="1">
    <source>
        <dbReference type="Pfam" id="PF00534"/>
    </source>
</evidence>
<dbReference type="EMBL" id="JANDBG010000025">
    <property type="protein sequence ID" value="MCX9004150.1"/>
    <property type="molecule type" value="Genomic_DNA"/>
</dbReference>
<dbReference type="CDD" id="cd03801">
    <property type="entry name" value="GT4_PimA-like"/>
    <property type="match status" value="1"/>
</dbReference>
<evidence type="ECO:0000313" key="3">
    <source>
        <dbReference type="Proteomes" id="UP001207430"/>
    </source>
</evidence>
<dbReference type="InterPro" id="IPR050194">
    <property type="entry name" value="Glycosyltransferase_grp1"/>
</dbReference>
<dbReference type="AlphaFoldDB" id="A0AAW5W7X5"/>
<dbReference type="SUPFAM" id="SSF53756">
    <property type="entry name" value="UDP-Glycosyltransferase/glycogen phosphorylase"/>
    <property type="match status" value="1"/>
</dbReference>
<dbReference type="Gene3D" id="3.40.50.2000">
    <property type="entry name" value="Glycogen Phosphorylase B"/>
    <property type="match status" value="2"/>
</dbReference>
<dbReference type="PANTHER" id="PTHR45947">
    <property type="entry name" value="SULFOQUINOVOSYL TRANSFERASE SQD2"/>
    <property type="match status" value="1"/>
</dbReference>
<dbReference type="Proteomes" id="UP001207430">
    <property type="component" value="Unassembled WGS sequence"/>
</dbReference>
<comment type="caution">
    <text evidence="2">The sequence shown here is derived from an EMBL/GenBank/DDBJ whole genome shotgun (WGS) entry which is preliminary data.</text>
</comment>
<evidence type="ECO:0000313" key="2">
    <source>
        <dbReference type="EMBL" id="MCX9004150.1"/>
    </source>
</evidence>